<dbReference type="OrthoDB" id="1938519at2759"/>
<evidence type="ECO:0000256" key="1">
    <source>
        <dbReference type="SAM" id="MobiDB-lite"/>
    </source>
</evidence>
<feature type="signal peptide" evidence="2">
    <location>
        <begin position="1"/>
        <end position="18"/>
    </location>
</feature>
<gene>
    <name evidence="3" type="ORF">BVC80_9047g61</name>
</gene>
<keyword evidence="2" id="KW-0732">Signal</keyword>
<keyword evidence="4" id="KW-1185">Reference proteome</keyword>
<accession>A0A200R2Z0</accession>
<dbReference type="PANTHER" id="PTHR37249">
    <property type="entry name" value="OS03G0206201 PROTEIN"/>
    <property type="match status" value="1"/>
</dbReference>
<reference evidence="3 4" key="1">
    <citation type="journal article" date="2017" name="Mol. Plant">
        <title>The Genome of Medicinal Plant Macleaya cordata Provides New Insights into Benzylisoquinoline Alkaloids Metabolism.</title>
        <authorList>
            <person name="Liu X."/>
            <person name="Liu Y."/>
            <person name="Huang P."/>
            <person name="Ma Y."/>
            <person name="Qing Z."/>
            <person name="Tang Q."/>
            <person name="Cao H."/>
            <person name="Cheng P."/>
            <person name="Zheng Y."/>
            <person name="Yuan Z."/>
            <person name="Zhou Y."/>
            <person name="Liu J."/>
            <person name="Tang Z."/>
            <person name="Zhuo Y."/>
            <person name="Zhang Y."/>
            <person name="Yu L."/>
            <person name="Huang J."/>
            <person name="Yang P."/>
            <person name="Peng Q."/>
            <person name="Zhang J."/>
            <person name="Jiang W."/>
            <person name="Zhang Z."/>
            <person name="Lin K."/>
            <person name="Ro D.K."/>
            <person name="Chen X."/>
            <person name="Xiong X."/>
            <person name="Shang Y."/>
            <person name="Huang S."/>
            <person name="Zeng J."/>
        </authorList>
    </citation>
    <scope>NUCLEOTIDE SEQUENCE [LARGE SCALE GENOMIC DNA]</scope>
    <source>
        <strain evidence="4">cv. BLH2017</strain>
        <tissue evidence="3">Root</tissue>
    </source>
</reference>
<dbReference type="AlphaFoldDB" id="A0A200R2Z0"/>
<evidence type="ECO:0000313" key="4">
    <source>
        <dbReference type="Proteomes" id="UP000195402"/>
    </source>
</evidence>
<feature type="chain" id="PRO_5012803806" evidence="2">
    <location>
        <begin position="19"/>
        <end position="113"/>
    </location>
</feature>
<proteinExistence type="predicted"/>
<protein>
    <submittedName>
        <fullName evidence="3">Uncharacterized protein</fullName>
    </submittedName>
</protein>
<name>A0A200R2Z0_MACCD</name>
<dbReference type="EMBL" id="MVGT01000454">
    <property type="protein sequence ID" value="OVA17099.1"/>
    <property type="molecule type" value="Genomic_DNA"/>
</dbReference>
<dbReference type="Proteomes" id="UP000195402">
    <property type="component" value="Unassembled WGS sequence"/>
</dbReference>
<feature type="region of interest" description="Disordered" evidence="1">
    <location>
        <begin position="91"/>
        <end position="113"/>
    </location>
</feature>
<sequence>MVVGTTLLFIAFTSSSSSSSFLPDIVFVGHGSSETAKTFNRKVLEKNYNPSKEKNKRETDNLNLDDYHLIDPVPSSKAAIKSGPIEHGTPLIPYIPKPGSPIHPKHVTSPSPV</sequence>
<evidence type="ECO:0000313" key="3">
    <source>
        <dbReference type="EMBL" id="OVA17099.1"/>
    </source>
</evidence>
<dbReference type="STRING" id="56857.A0A200R2Z0"/>
<evidence type="ECO:0000256" key="2">
    <source>
        <dbReference type="SAM" id="SignalP"/>
    </source>
</evidence>
<dbReference type="OMA" id="SIAMMTH"/>
<dbReference type="InParanoid" id="A0A200R2Z0"/>
<comment type="caution">
    <text evidence="3">The sequence shown here is derived from an EMBL/GenBank/DDBJ whole genome shotgun (WGS) entry which is preliminary data.</text>
</comment>
<dbReference type="PANTHER" id="PTHR37249:SF3">
    <property type="entry name" value="OS03G0206201 PROTEIN"/>
    <property type="match status" value="1"/>
</dbReference>
<organism evidence="3 4">
    <name type="scientific">Macleaya cordata</name>
    <name type="common">Five-seeded plume-poppy</name>
    <name type="synonym">Bocconia cordata</name>
    <dbReference type="NCBI Taxonomy" id="56857"/>
    <lineage>
        <taxon>Eukaryota</taxon>
        <taxon>Viridiplantae</taxon>
        <taxon>Streptophyta</taxon>
        <taxon>Embryophyta</taxon>
        <taxon>Tracheophyta</taxon>
        <taxon>Spermatophyta</taxon>
        <taxon>Magnoliopsida</taxon>
        <taxon>Ranunculales</taxon>
        <taxon>Papaveraceae</taxon>
        <taxon>Papaveroideae</taxon>
        <taxon>Macleaya</taxon>
    </lineage>
</organism>